<dbReference type="InterPro" id="IPR027417">
    <property type="entry name" value="P-loop_NTPase"/>
</dbReference>
<protein>
    <recommendedName>
        <fullName evidence="1">Rv3660c-like CheY-like N-terminal domain-containing protein</fullName>
    </recommendedName>
</protein>
<feature type="domain" description="Rv3660c-like CheY-like N-terminal" evidence="1">
    <location>
        <begin position="83"/>
        <end position="185"/>
    </location>
</feature>
<dbReference type="InterPro" id="IPR022521">
    <property type="entry name" value="Rv3660c"/>
</dbReference>
<evidence type="ECO:0000259" key="1">
    <source>
        <dbReference type="Pfam" id="PF26563"/>
    </source>
</evidence>
<dbReference type="EMBL" id="CP033897">
    <property type="protein sequence ID" value="AZA12281.1"/>
    <property type="molecule type" value="Genomic_DNA"/>
</dbReference>
<gene>
    <name evidence="2" type="ORF">CGERO_09975</name>
</gene>
<reference evidence="2 3" key="1">
    <citation type="submission" date="2018-11" db="EMBL/GenBank/DDBJ databases">
        <authorList>
            <person name="Kleinhagauer T."/>
            <person name="Glaeser S.P."/>
            <person name="Spergser J."/>
            <person name="Ruckert C."/>
            <person name="Kaempfer P."/>
            <person name="Busse H.-J."/>
        </authorList>
    </citation>
    <scope>NUCLEOTIDE SEQUENCE [LARGE SCALE GENOMIC DNA]</scope>
    <source>
        <strain evidence="2 3">W8</strain>
    </source>
</reference>
<organism evidence="2 3">
    <name type="scientific">Corynebacterium gerontici</name>
    <dbReference type="NCBI Taxonomy" id="2079234"/>
    <lineage>
        <taxon>Bacteria</taxon>
        <taxon>Bacillati</taxon>
        <taxon>Actinomycetota</taxon>
        <taxon>Actinomycetes</taxon>
        <taxon>Mycobacteriales</taxon>
        <taxon>Corynebacteriaceae</taxon>
        <taxon>Corynebacterium</taxon>
    </lineage>
</organism>
<sequence length="413" mass="43130">MALSIRGGAVLVQGEGAGQFAVAVRHASLWCDASETWGEFSTELAWFAPRAGGYPQGCRCAFDGKVGQFHTRGMKQQAVLIAITDPTLHSEASHVAAASGREVISTADPREITRIAPKAAAVLVDATTAHHVAKLPTHRAVLLSAEPGPVDWQLAMEIHAEAAMLLPAQAPELLELIGREDEPPPGEHTAIMVCGAAGGAGSTTLAAGLAHEIAGAVLIDADPYSGGCDLALGIEDQPGLRWNDLGGDVAGVSGEELARALPHSLNGVPVLTAARGGERCLHAEKLQAATRALLGSMDVVIDARLGSELAHAALEVVDVAVVVIPAEVRAAAAAAELQRQLQQRHVLSVGVLRHRTWSGLDCEEAENISGVRIVAELPNMSRLSKMMELEGLIAVPKTLRRTAMNLLQAIEAA</sequence>
<proteinExistence type="predicted"/>
<dbReference type="Proteomes" id="UP000271587">
    <property type="component" value="Chromosome"/>
</dbReference>
<dbReference type="AlphaFoldDB" id="A0A3G6J2I9"/>
<keyword evidence="3" id="KW-1185">Reference proteome</keyword>
<accession>A0A3G6J2I9</accession>
<dbReference type="NCBIfam" id="TIGR03815">
    <property type="entry name" value="CpaE_hom_Actino"/>
    <property type="match status" value="1"/>
</dbReference>
<dbReference type="Gene3D" id="3.40.50.300">
    <property type="entry name" value="P-loop containing nucleotide triphosphate hydrolases"/>
    <property type="match status" value="1"/>
</dbReference>
<dbReference type="Pfam" id="PF26563">
    <property type="entry name" value="Rv3660c_N"/>
    <property type="match status" value="1"/>
</dbReference>
<dbReference type="KEGG" id="cgk:CGERO_09975"/>
<name>A0A3G6J2I9_9CORY</name>
<evidence type="ECO:0000313" key="2">
    <source>
        <dbReference type="EMBL" id="AZA12281.1"/>
    </source>
</evidence>
<evidence type="ECO:0000313" key="3">
    <source>
        <dbReference type="Proteomes" id="UP000271587"/>
    </source>
</evidence>
<dbReference type="SUPFAM" id="SSF52540">
    <property type="entry name" value="P-loop containing nucleoside triphosphate hydrolases"/>
    <property type="match status" value="1"/>
</dbReference>
<dbReference type="InterPro" id="IPR059050">
    <property type="entry name" value="Rv3660c_N"/>
</dbReference>